<sequence length="121" mass="13052">MYLSGAEVEGLVKLLASVSQSVVEGSSLSSQFPVCRVRRPCTSPPTPRGPDPAARTHGPAPPTPLETNAPSSTLSLPATTDQYMVDQGVSKNPIRSRHRPFPSASKHPGRATKLYWFCFTF</sequence>
<gene>
    <name evidence="2" type="ORF">DPMN_112657</name>
</gene>
<dbReference type="AlphaFoldDB" id="A0A9D4KH83"/>
<feature type="compositionally biased region" description="Polar residues" evidence="1">
    <location>
        <begin position="65"/>
        <end position="82"/>
    </location>
</feature>
<proteinExistence type="predicted"/>
<evidence type="ECO:0000256" key="1">
    <source>
        <dbReference type="SAM" id="MobiDB-lite"/>
    </source>
</evidence>
<protein>
    <submittedName>
        <fullName evidence="2">Uncharacterized protein</fullName>
    </submittedName>
</protein>
<evidence type="ECO:0000313" key="3">
    <source>
        <dbReference type="Proteomes" id="UP000828390"/>
    </source>
</evidence>
<organism evidence="2 3">
    <name type="scientific">Dreissena polymorpha</name>
    <name type="common">Zebra mussel</name>
    <name type="synonym">Mytilus polymorpha</name>
    <dbReference type="NCBI Taxonomy" id="45954"/>
    <lineage>
        <taxon>Eukaryota</taxon>
        <taxon>Metazoa</taxon>
        <taxon>Spiralia</taxon>
        <taxon>Lophotrochozoa</taxon>
        <taxon>Mollusca</taxon>
        <taxon>Bivalvia</taxon>
        <taxon>Autobranchia</taxon>
        <taxon>Heteroconchia</taxon>
        <taxon>Euheterodonta</taxon>
        <taxon>Imparidentia</taxon>
        <taxon>Neoheterodontei</taxon>
        <taxon>Myida</taxon>
        <taxon>Dreissenoidea</taxon>
        <taxon>Dreissenidae</taxon>
        <taxon>Dreissena</taxon>
    </lineage>
</organism>
<evidence type="ECO:0000313" key="2">
    <source>
        <dbReference type="EMBL" id="KAH3839232.1"/>
    </source>
</evidence>
<reference evidence="2" key="1">
    <citation type="journal article" date="2019" name="bioRxiv">
        <title>The Genome of the Zebra Mussel, Dreissena polymorpha: A Resource for Invasive Species Research.</title>
        <authorList>
            <person name="McCartney M.A."/>
            <person name="Auch B."/>
            <person name="Kono T."/>
            <person name="Mallez S."/>
            <person name="Zhang Y."/>
            <person name="Obille A."/>
            <person name="Becker A."/>
            <person name="Abrahante J.E."/>
            <person name="Garbe J."/>
            <person name="Badalamenti J.P."/>
            <person name="Herman A."/>
            <person name="Mangelson H."/>
            <person name="Liachko I."/>
            <person name="Sullivan S."/>
            <person name="Sone E.D."/>
            <person name="Koren S."/>
            <person name="Silverstein K.A.T."/>
            <person name="Beckman K.B."/>
            <person name="Gohl D.M."/>
        </authorList>
    </citation>
    <scope>NUCLEOTIDE SEQUENCE</scope>
    <source>
        <strain evidence="2">Duluth1</strain>
        <tissue evidence="2">Whole animal</tissue>
    </source>
</reference>
<name>A0A9D4KH83_DREPO</name>
<feature type="region of interest" description="Disordered" evidence="1">
    <location>
        <begin position="37"/>
        <end position="108"/>
    </location>
</feature>
<comment type="caution">
    <text evidence="2">The sequence shown here is derived from an EMBL/GenBank/DDBJ whole genome shotgun (WGS) entry which is preliminary data.</text>
</comment>
<reference evidence="2" key="2">
    <citation type="submission" date="2020-11" db="EMBL/GenBank/DDBJ databases">
        <authorList>
            <person name="McCartney M.A."/>
            <person name="Auch B."/>
            <person name="Kono T."/>
            <person name="Mallez S."/>
            <person name="Becker A."/>
            <person name="Gohl D.M."/>
            <person name="Silverstein K.A.T."/>
            <person name="Koren S."/>
            <person name="Bechman K.B."/>
            <person name="Herman A."/>
            <person name="Abrahante J.E."/>
            <person name="Garbe J."/>
        </authorList>
    </citation>
    <scope>NUCLEOTIDE SEQUENCE</scope>
    <source>
        <strain evidence="2">Duluth1</strain>
        <tissue evidence="2">Whole animal</tissue>
    </source>
</reference>
<dbReference type="EMBL" id="JAIWYP010000004">
    <property type="protein sequence ID" value="KAH3839232.1"/>
    <property type="molecule type" value="Genomic_DNA"/>
</dbReference>
<keyword evidence="3" id="KW-1185">Reference proteome</keyword>
<accession>A0A9D4KH83</accession>
<dbReference type="Proteomes" id="UP000828390">
    <property type="component" value="Unassembled WGS sequence"/>
</dbReference>